<comment type="caution">
    <text evidence="2">The sequence shown here is derived from an EMBL/GenBank/DDBJ whole genome shotgun (WGS) entry which is preliminary data.</text>
</comment>
<protein>
    <submittedName>
        <fullName evidence="2">Uncharacterized protein</fullName>
    </submittedName>
</protein>
<accession>X1SAC2</accession>
<gene>
    <name evidence="2" type="ORF">S12H4_34298</name>
</gene>
<name>X1SAC2_9ZZZZ</name>
<proteinExistence type="predicted"/>
<sequence>MGEGTEEKDFVIKDKRRFDESGKARQPEPKKTEEKLTTEEKQIPKREAEEEKHLPEINFSSFVLSLSTSALYQFGDFPDPVSKKGLRAKG</sequence>
<evidence type="ECO:0000313" key="2">
    <source>
        <dbReference type="EMBL" id="GAI89928.1"/>
    </source>
</evidence>
<dbReference type="EMBL" id="BARW01020283">
    <property type="protein sequence ID" value="GAI89928.1"/>
    <property type="molecule type" value="Genomic_DNA"/>
</dbReference>
<dbReference type="AlphaFoldDB" id="X1SAC2"/>
<feature type="region of interest" description="Disordered" evidence="1">
    <location>
        <begin position="1"/>
        <end position="54"/>
    </location>
</feature>
<reference evidence="2" key="1">
    <citation type="journal article" date="2014" name="Front. Microbiol.">
        <title>High frequency of phylogenetically diverse reductive dehalogenase-homologous genes in deep subseafloor sedimentary metagenomes.</title>
        <authorList>
            <person name="Kawai M."/>
            <person name="Futagami T."/>
            <person name="Toyoda A."/>
            <person name="Takaki Y."/>
            <person name="Nishi S."/>
            <person name="Hori S."/>
            <person name="Arai W."/>
            <person name="Tsubouchi T."/>
            <person name="Morono Y."/>
            <person name="Uchiyama I."/>
            <person name="Ito T."/>
            <person name="Fujiyama A."/>
            <person name="Inagaki F."/>
            <person name="Takami H."/>
        </authorList>
    </citation>
    <scope>NUCLEOTIDE SEQUENCE</scope>
    <source>
        <strain evidence="2">Expedition CK06-06</strain>
    </source>
</reference>
<organism evidence="2">
    <name type="scientific">marine sediment metagenome</name>
    <dbReference type="NCBI Taxonomy" id="412755"/>
    <lineage>
        <taxon>unclassified sequences</taxon>
        <taxon>metagenomes</taxon>
        <taxon>ecological metagenomes</taxon>
    </lineage>
</organism>
<evidence type="ECO:0000256" key="1">
    <source>
        <dbReference type="SAM" id="MobiDB-lite"/>
    </source>
</evidence>